<dbReference type="InterPro" id="IPR037046">
    <property type="entry name" value="AlkA_N_sf"/>
</dbReference>
<dbReference type="EMBL" id="FSRA01000001">
    <property type="protein sequence ID" value="SIN93062.1"/>
    <property type="molecule type" value="Genomic_DNA"/>
</dbReference>
<dbReference type="GO" id="GO:0032993">
    <property type="term" value="C:protein-DNA complex"/>
    <property type="evidence" value="ECO:0007669"/>
    <property type="project" value="TreeGrafter"/>
</dbReference>
<dbReference type="InterPro" id="IPR003265">
    <property type="entry name" value="HhH-GPD_domain"/>
</dbReference>
<name>A0A1N6FCT9_9BACT</name>
<dbReference type="EC" id="3.2.2.21" evidence="3"/>
<dbReference type="GO" id="GO:0006307">
    <property type="term" value="P:DNA alkylation repair"/>
    <property type="evidence" value="ECO:0007669"/>
    <property type="project" value="TreeGrafter"/>
</dbReference>
<evidence type="ECO:0000256" key="5">
    <source>
        <dbReference type="ARBA" id="ARBA00023204"/>
    </source>
</evidence>
<dbReference type="Gene3D" id="1.10.340.30">
    <property type="entry name" value="Hypothetical protein, domain 2"/>
    <property type="match status" value="1"/>
</dbReference>
<feature type="domain" description="HhH-GPD" evidence="6">
    <location>
        <begin position="132"/>
        <end position="292"/>
    </location>
</feature>
<dbReference type="InterPro" id="IPR051912">
    <property type="entry name" value="Alkylbase_DNA_Glycosylase/TA"/>
</dbReference>
<evidence type="ECO:0000256" key="2">
    <source>
        <dbReference type="ARBA" id="ARBA00010817"/>
    </source>
</evidence>
<keyword evidence="8" id="KW-1185">Reference proteome</keyword>
<dbReference type="GO" id="GO:0008725">
    <property type="term" value="F:DNA-3-methyladenine glycosylase activity"/>
    <property type="evidence" value="ECO:0007669"/>
    <property type="project" value="TreeGrafter"/>
</dbReference>
<comment type="similarity">
    <text evidence="2">Belongs to the alkylbase DNA glycosidase AlkA family.</text>
</comment>
<dbReference type="GO" id="GO:0043916">
    <property type="term" value="F:DNA-7-methylguanine glycosylase activity"/>
    <property type="evidence" value="ECO:0007669"/>
    <property type="project" value="TreeGrafter"/>
</dbReference>
<sequence length="294" mass="33243">MIVIPITDYPHFSFAECLLFLNRSPRECLHHVKEQSIYKLLAPEGIPVLLKISEDPAQQALVAEVLQGEVNESGTVYIRDFLNKWMHLDGSMEGFYAFAAKDPLLAPLVRSFNGLRLIGIPDLFEAITWTITGQQINLSFAYTLKQRLVQTFGYALEDHYLYPHPAVIASLQPEDLTVMQFSRTKAEGIIRVAKLMAAGELTEEVLQQMPYEQARETLVAIKGIGNWSANYVLMKFAQHPQALPLEDAGLHNALRNQLNLAAKPALSEVKAFTQHWQNHAAYATFYCWRSLYHG</sequence>
<evidence type="ECO:0000256" key="3">
    <source>
        <dbReference type="ARBA" id="ARBA00012000"/>
    </source>
</evidence>
<dbReference type="OrthoDB" id="9785929at2"/>
<evidence type="ECO:0000256" key="1">
    <source>
        <dbReference type="ARBA" id="ARBA00000086"/>
    </source>
</evidence>
<dbReference type="SUPFAM" id="SSF48150">
    <property type="entry name" value="DNA-glycosylase"/>
    <property type="match status" value="1"/>
</dbReference>
<dbReference type="Gene3D" id="3.30.310.20">
    <property type="entry name" value="DNA-3-methyladenine glycosylase AlkA, N-terminal domain"/>
    <property type="match status" value="1"/>
</dbReference>
<gene>
    <name evidence="7" type="ORF">SAMN04488055_2149</name>
</gene>
<evidence type="ECO:0000313" key="7">
    <source>
        <dbReference type="EMBL" id="SIN93062.1"/>
    </source>
</evidence>
<dbReference type="PANTHER" id="PTHR43003">
    <property type="entry name" value="DNA-3-METHYLADENINE GLYCOSYLASE"/>
    <property type="match status" value="1"/>
</dbReference>
<dbReference type="GO" id="GO:0032131">
    <property type="term" value="F:alkylated DNA binding"/>
    <property type="evidence" value="ECO:0007669"/>
    <property type="project" value="TreeGrafter"/>
</dbReference>
<evidence type="ECO:0000259" key="6">
    <source>
        <dbReference type="SMART" id="SM00478"/>
    </source>
</evidence>
<evidence type="ECO:0000313" key="8">
    <source>
        <dbReference type="Proteomes" id="UP000185003"/>
    </source>
</evidence>
<dbReference type="Proteomes" id="UP000185003">
    <property type="component" value="Unassembled WGS sequence"/>
</dbReference>
<dbReference type="CDD" id="cd00056">
    <property type="entry name" value="ENDO3c"/>
    <property type="match status" value="1"/>
</dbReference>
<organism evidence="7 8">
    <name type="scientific">Chitinophaga niabensis</name>
    <dbReference type="NCBI Taxonomy" id="536979"/>
    <lineage>
        <taxon>Bacteria</taxon>
        <taxon>Pseudomonadati</taxon>
        <taxon>Bacteroidota</taxon>
        <taxon>Chitinophagia</taxon>
        <taxon>Chitinophagales</taxon>
        <taxon>Chitinophagaceae</taxon>
        <taxon>Chitinophaga</taxon>
    </lineage>
</organism>
<evidence type="ECO:0000256" key="4">
    <source>
        <dbReference type="ARBA" id="ARBA00022763"/>
    </source>
</evidence>
<dbReference type="AlphaFoldDB" id="A0A1N6FCT9"/>
<dbReference type="SMART" id="SM00478">
    <property type="entry name" value="ENDO3c"/>
    <property type="match status" value="1"/>
</dbReference>
<dbReference type="RefSeq" id="WP_074239232.1">
    <property type="nucleotide sequence ID" value="NZ_FSRA01000001.1"/>
</dbReference>
<dbReference type="STRING" id="536979.SAMN04488055_2149"/>
<dbReference type="InterPro" id="IPR011257">
    <property type="entry name" value="DNA_glycosylase"/>
</dbReference>
<accession>A0A1N6FCT9</accession>
<proteinExistence type="inferred from homology"/>
<keyword evidence="4" id="KW-0227">DNA damage</keyword>
<dbReference type="FunFam" id="1.10.340.30:FF:000004">
    <property type="entry name" value="DNA-3-methyladenine glycosylase II"/>
    <property type="match status" value="1"/>
</dbReference>
<dbReference type="GO" id="GO:0006285">
    <property type="term" value="P:base-excision repair, AP site formation"/>
    <property type="evidence" value="ECO:0007669"/>
    <property type="project" value="TreeGrafter"/>
</dbReference>
<reference evidence="7 8" key="1">
    <citation type="submission" date="2016-11" db="EMBL/GenBank/DDBJ databases">
        <authorList>
            <person name="Jaros S."/>
            <person name="Januszkiewicz K."/>
            <person name="Wedrychowicz H."/>
        </authorList>
    </citation>
    <scope>NUCLEOTIDE SEQUENCE [LARGE SCALE GENOMIC DNA]</scope>
    <source>
        <strain evidence="7 8">DSM 24787</strain>
    </source>
</reference>
<dbReference type="GO" id="GO:0005737">
    <property type="term" value="C:cytoplasm"/>
    <property type="evidence" value="ECO:0007669"/>
    <property type="project" value="TreeGrafter"/>
</dbReference>
<keyword evidence="5" id="KW-0234">DNA repair</keyword>
<dbReference type="PANTHER" id="PTHR43003:SF12">
    <property type="entry name" value="DNA-3-METHYLADENINE GLYCOSYLASE"/>
    <property type="match status" value="1"/>
</dbReference>
<comment type="catalytic activity">
    <reaction evidence="1">
        <text>Hydrolysis of alkylated DNA, releasing 3-methyladenine, 3-methylguanine, 7-methylguanine and 7-methyladenine.</text>
        <dbReference type="EC" id="3.2.2.21"/>
    </reaction>
</comment>
<protein>
    <recommendedName>
        <fullName evidence="3">DNA-3-methyladenine glycosylase II</fullName>
        <ecNumber evidence="3">3.2.2.21</ecNumber>
    </recommendedName>
</protein>
<dbReference type="Pfam" id="PF00730">
    <property type="entry name" value="HhH-GPD"/>
    <property type="match status" value="1"/>
</dbReference>